<reference evidence="2 3" key="1">
    <citation type="submission" date="2024-01" db="EMBL/GenBank/DDBJ databases">
        <title>Genome assemblies of Stephania.</title>
        <authorList>
            <person name="Yang L."/>
        </authorList>
    </citation>
    <scope>NUCLEOTIDE SEQUENCE [LARGE SCALE GENOMIC DNA]</scope>
    <source>
        <strain evidence="2">JXDWG</strain>
        <tissue evidence="2">Leaf</tissue>
    </source>
</reference>
<feature type="region of interest" description="Disordered" evidence="1">
    <location>
        <begin position="1"/>
        <end position="28"/>
    </location>
</feature>
<feature type="compositionally biased region" description="Acidic residues" evidence="1">
    <location>
        <begin position="93"/>
        <end position="106"/>
    </location>
</feature>
<evidence type="ECO:0000313" key="2">
    <source>
        <dbReference type="EMBL" id="KAK9126170.1"/>
    </source>
</evidence>
<evidence type="ECO:0000313" key="3">
    <source>
        <dbReference type="Proteomes" id="UP001419268"/>
    </source>
</evidence>
<organism evidence="2 3">
    <name type="scientific">Stephania cephalantha</name>
    <dbReference type="NCBI Taxonomy" id="152367"/>
    <lineage>
        <taxon>Eukaryota</taxon>
        <taxon>Viridiplantae</taxon>
        <taxon>Streptophyta</taxon>
        <taxon>Embryophyta</taxon>
        <taxon>Tracheophyta</taxon>
        <taxon>Spermatophyta</taxon>
        <taxon>Magnoliopsida</taxon>
        <taxon>Ranunculales</taxon>
        <taxon>Menispermaceae</taxon>
        <taxon>Menispermoideae</taxon>
        <taxon>Cissampelideae</taxon>
        <taxon>Stephania</taxon>
    </lineage>
</organism>
<protein>
    <submittedName>
        <fullName evidence="2">Uncharacterized protein</fullName>
    </submittedName>
</protein>
<gene>
    <name evidence="2" type="ORF">Scep_015016</name>
</gene>
<dbReference type="AlphaFoldDB" id="A0AAP0J363"/>
<proteinExistence type="predicted"/>
<feature type="region of interest" description="Disordered" evidence="1">
    <location>
        <begin position="70"/>
        <end position="106"/>
    </location>
</feature>
<name>A0AAP0J363_9MAGN</name>
<dbReference type="EMBL" id="JBBNAG010000006">
    <property type="protein sequence ID" value="KAK9126170.1"/>
    <property type="molecule type" value="Genomic_DNA"/>
</dbReference>
<evidence type="ECO:0000256" key="1">
    <source>
        <dbReference type="SAM" id="MobiDB-lite"/>
    </source>
</evidence>
<accession>A0AAP0J363</accession>
<comment type="caution">
    <text evidence="2">The sequence shown here is derived from an EMBL/GenBank/DDBJ whole genome shotgun (WGS) entry which is preliminary data.</text>
</comment>
<keyword evidence="3" id="KW-1185">Reference proteome</keyword>
<sequence>MRKQRQEAPAATFEGSSRDKGGNDGLVAGRDYGRQMAGEAGLVEDLVEAMTVAAGMVYGRWREGLRQDWWSPREGNNETGRWMQIGGDGDWWSQDDLDEAEAEQRR</sequence>
<dbReference type="Proteomes" id="UP001419268">
    <property type="component" value="Unassembled WGS sequence"/>
</dbReference>